<protein>
    <recommendedName>
        <fullName evidence="3">Alpha/beta hydrolase</fullName>
    </recommendedName>
</protein>
<organism evidence="1 2">
    <name type="scientific">Ignatzschineria indica</name>
    <dbReference type="NCBI Taxonomy" id="472583"/>
    <lineage>
        <taxon>Bacteria</taxon>
        <taxon>Pseudomonadati</taxon>
        <taxon>Pseudomonadota</taxon>
        <taxon>Gammaproteobacteria</taxon>
        <taxon>Cardiobacteriales</taxon>
        <taxon>Ignatzschineriaceae</taxon>
        <taxon>Ignatzschineria</taxon>
    </lineage>
</organism>
<dbReference type="RefSeq" id="WP_109235234.1">
    <property type="nucleotide sequence ID" value="NZ_BMXZ01000007.1"/>
</dbReference>
<dbReference type="Proteomes" id="UP000244948">
    <property type="component" value="Unassembled WGS sequence"/>
</dbReference>
<sequence length="222" mass="25334">MTKEISEEIENIKHIILIHGLYQNTLIMRVLGHRLEKLGYQIHYFKYPTLTTSFAKNVSSFCHYLENFSSPFAIIGHSLGSLIILKSLEKSIPQQLKRVIAITPPFHGSRIVQYLTEHNASFLIGKAQNILMPNYDRHWKFPIPLGIIAGTYNQGPTSLLLESMTDTIDKDSLTGDGTVYLDETKLTGYTDFTTLDRSHSMILFDPKTAILCDRFIKKSHFK</sequence>
<accession>A0A2U2AQ07</accession>
<dbReference type="EMBL" id="QEWR01000001">
    <property type="protein sequence ID" value="PWD85578.1"/>
    <property type="molecule type" value="Genomic_DNA"/>
</dbReference>
<evidence type="ECO:0008006" key="3">
    <source>
        <dbReference type="Google" id="ProtNLM"/>
    </source>
</evidence>
<name>A0A2U2AQ07_9GAMM</name>
<gene>
    <name evidence="1" type="ORF">DC082_00155</name>
</gene>
<dbReference type="PANTHER" id="PTHR37946:SF1">
    <property type="entry name" value="SLL1969 PROTEIN"/>
    <property type="match status" value="1"/>
</dbReference>
<dbReference type="InterPro" id="IPR029058">
    <property type="entry name" value="AB_hydrolase_fold"/>
</dbReference>
<dbReference type="PANTHER" id="PTHR37946">
    <property type="entry name" value="SLL1969 PROTEIN"/>
    <property type="match status" value="1"/>
</dbReference>
<evidence type="ECO:0000313" key="1">
    <source>
        <dbReference type="EMBL" id="PWD85578.1"/>
    </source>
</evidence>
<keyword evidence="2" id="KW-1185">Reference proteome</keyword>
<comment type="caution">
    <text evidence="1">The sequence shown here is derived from an EMBL/GenBank/DDBJ whole genome shotgun (WGS) entry which is preliminary data.</text>
</comment>
<evidence type="ECO:0000313" key="2">
    <source>
        <dbReference type="Proteomes" id="UP000244948"/>
    </source>
</evidence>
<proteinExistence type="predicted"/>
<dbReference type="SUPFAM" id="SSF53474">
    <property type="entry name" value="alpha/beta-Hydrolases"/>
    <property type="match status" value="1"/>
</dbReference>
<dbReference type="AlphaFoldDB" id="A0A2U2AQ07"/>
<dbReference type="Gene3D" id="3.40.50.1820">
    <property type="entry name" value="alpha/beta hydrolase"/>
    <property type="match status" value="1"/>
</dbReference>
<reference evidence="1 2" key="1">
    <citation type="journal article" date="2018" name="Genome Announc.">
        <title>Ignatzschineria cameli sp. nov., isolated from necrotic foot tissue of dromedaries (Camelus dromedarius) and associated maggots (Wohlfahrtia species) in Dubai.</title>
        <authorList>
            <person name="Tsang C.C."/>
            <person name="Tang J.Y."/>
            <person name="Fong J.Y."/>
            <person name="Kinne J."/>
            <person name="Lee H.H."/>
            <person name="Joseph M."/>
            <person name="Jose S."/>
            <person name="Schuster R.K."/>
            <person name="Tang Y."/>
            <person name="Sivakumar S."/>
            <person name="Chen J.H."/>
            <person name="Teng J.L."/>
            <person name="Lau S.K."/>
            <person name="Wernery U."/>
            <person name="Woo P.C."/>
        </authorList>
    </citation>
    <scope>NUCLEOTIDE SEQUENCE [LARGE SCALE GENOMIC DNA]</scope>
    <source>
        <strain evidence="1 2">KCTC 22643</strain>
    </source>
</reference>